<organism evidence="2 3">
    <name type="scientific">Marinomonas transparens</name>
    <dbReference type="NCBI Taxonomy" id="2795388"/>
    <lineage>
        <taxon>Bacteria</taxon>
        <taxon>Pseudomonadati</taxon>
        <taxon>Pseudomonadota</taxon>
        <taxon>Gammaproteobacteria</taxon>
        <taxon>Oceanospirillales</taxon>
        <taxon>Oceanospirillaceae</taxon>
        <taxon>Marinomonas</taxon>
    </lineage>
</organism>
<keyword evidence="1" id="KW-0812">Transmembrane</keyword>
<evidence type="ECO:0000313" key="3">
    <source>
        <dbReference type="Proteomes" id="UP000628710"/>
    </source>
</evidence>
<dbReference type="AlphaFoldDB" id="A0A934JPJ1"/>
<evidence type="ECO:0000256" key="1">
    <source>
        <dbReference type="SAM" id="Phobius"/>
    </source>
</evidence>
<sequence length="65" mass="7360">HLPTTYSVNGFPFHWISGNAIKARPPTQTSPSTRDPRQTKMALLAIFVVVILAKMLMVNIRKKRL</sequence>
<reference evidence="2" key="1">
    <citation type="submission" date="2020-12" db="EMBL/GenBank/DDBJ databases">
        <title>Marinomonas arctica sp. nov., a psychrotolerant bacterium isolated from the Arctic.</title>
        <authorList>
            <person name="Zhang Y."/>
        </authorList>
    </citation>
    <scope>NUCLEOTIDE SEQUENCE</scope>
    <source>
        <strain evidence="2">C1424</strain>
    </source>
</reference>
<keyword evidence="1" id="KW-0472">Membrane</keyword>
<accession>A0A934JPJ1</accession>
<dbReference type="EMBL" id="JAEMNX010000072">
    <property type="protein sequence ID" value="MBJ7540090.1"/>
    <property type="molecule type" value="Genomic_DNA"/>
</dbReference>
<keyword evidence="3" id="KW-1185">Reference proteome</keyword>
<name>A0A934JPJ1_9GAMM</name>
<feature type="non-terminal residue" evidence="2">
    <location>
        <position position="1"/>
    </location>
</feature>
<feature type="transmembrane region" description="Helical" evidence="1">
    <location>
        <begin position="41"/>
        <end position="60"/>
    </location>
</feature>
<gene>
    <name evidence="2" type="ORF">I8J31_20700</name>
</gene>
<keyword evidence="1" id="KW-1133">Transmembrane helix</keyword>
<comment type="caution">
    <text evidence="2">The sequence shown here is derived from an EMBL/GenBank/DDBJ whole genome shotgun (WGS) entry which is preliminary data.</text>
</comment>
<dbReference type="Proteomes" id="UP000628710">
    <property type="component" value="Unassembled WGS sequence"/>
</dbReference>
<evidence type="ECO:0000313" key="2">
    <source>
        <dbReference type="EMBL" id="MBJ7540090.1"/>
    </source>
</evidence>
<protein>
    <submittedName>
        <fullName evidence="2">Uncharacterized protein</fullName>
    </submittedName>
</protein>
<proteinExistence type="predicted"/>